<evidence type="ECO:0000256" key="2">
    <source>
        <dbReference type="SAM" id="Phobius"/>
    </source>
</evidence>
<keyword evidence="4" id="KW-1185">Reference proteome</keyword>
<proteinExistence type="predicted"/>
<feature type="transmembrane region" description="Helical" evidence="2">
    <location>
        <begin position="142"/>
        <end position="161"/>
    </location>
</feature>
<evidence type="ECO:0008006" key="5">
    <source>
        <dbReference type="Google" id="ProtNLM"/>
    </source>
</evidence>
<dbReference type="SUPFAM" id="SSF53335">
    <property type="entry name" value="S-adenosyl-L-methionine-dependent methyltransferases"/>
    <property type="match status" value="1"/>
</dbReference>
<accession>A0A918VI96</accession>
<dbReference type="Proteomes" id="UP000614811">
    <property type="component" value="Unassembled WGS sequence"/>
</dbReference>
<dbReference type="NCBIfam" id="NF037959">
    <property type="entry name" value="MFS_SpdSyn"/>
    <property type="match status" value="1"/>
</dbReference>
<evidence type="ECO:0000313" key="3">
    <source>
        <dbReference type="EMBL" id="GGZ98400.1"/>
    </source>
</evidence>
<dbReference type="InterPro" id="IPR029063">
    <property type="entry name" value="SAM-dependent_MTases_sf"/>
</dbReference>
<comment type="caution">
    <text evidence="3">The sequence shown here is derived from an EMBL/GenBank/DDBJ whole genome shotgun (WGS) entry which is preliminary data.</text>
</comment>
<feature type="transmembrane region" description="Helical" evidence="2">
    <location>
        <begin position="274"/>
        <end position="292"/>
    </location>
</feature>
<keyword evidence="1" id="KW-0620">Polyamine biosynthesis</keyword>
<dbReference type="Gene3D" id="3.40.50.150">
    <property type="entry name" value="Vaccinia Virus protein VP39"/>
    <property type="match status" value="1"/>
</dbReference>
<organism evidence="3 4">
    <name type="scientific">Arenicella chitinivorans</name>
    <dbReference type="NCBI Taxonomy" id="1329800"/>
    <lineage>
        <taxon>Bacteria</taxon>
        <taxon>Pseudomonadati</taxon>
        <taxon>Pseudomonadota</taxon>
        <taxon>Gammaproteobacteria</taxon>
        <taxon>Arenicellales</taxon>
        <taxon>Arenicellaceae</taxon>
        <taxon>Arenicella</taxon>
    </lineage>
</organism>
<dbReference type="AlphaFoldDB" id="A0A918VI96"/>
<dbReference type="EMBL" id="BMXA01000001">
    <property type="protein sequence ID" value="GGZ98400.1"/>
    <property type="molecule type" value="Genomic_DNA"/>
</dbReference>
<gene>
    <name evidence="3" type="ORF">GCM10008090_03570</name>
</gene>
<feature type="transmembrane region" description="Helical" evidence="2">
    <location>
        <begin position="333"/>
        <end position="352"/>
    </location>
</feature>
<feature type="transmembrane region" description="Helical" evidence="2">
    <location>
        <begin position="395"/>
        <end position="411"/>
    </location>
</feature>
<feature type="transmembrane region" description="Helical" evidence="2">
    <location>
        <begin position="213"/>
        <end position="233"/>
    </location>
</feature>
<reference evidence="3" key="1">
    <citation type="journal article" date="2014" name="Int. J. Syst. Evol. Microbiol.">
        <title>Complete genome sequence of Corynebacterium casei LMG S-19264T (=DSM 44701T), isolated from a smear-ripened cheese.</title>
        <authorList>
            <consortium name="US DOE Joint Genome Institute (JGI-PGF)"/>
            <person name="Walter F."/>
            <person name="Albersmeier A."/>
            <person name="Kalinowski J."/>
            <person name="Ruckert C."/>
        </authorList>
    </citation>
    <scope>NUCLEOTIDE SEQUENCE</scope>
    <source>
        <strain evidence="3">KCTC 12711</strain>
    </source>
</reference>
<name>A0A918VI96_9GAMM</name>
<evidence type="ECO:0000313" key="4">
    <source>
        <dbReference type="Proteomes" id="UP000614811"/>
    </source>
</evidence>
<feature type="transmembrane region" description="Helical" evidence="2">
    <location>
        <begin position="364"/>
        <end position="383"/>
    </location>
</feature>
<feature type="transmembrane region" description="Helical" evidence="2">
    <location>
        <begin position="173"/>
        <end position="192"/>
    </location>
</feature>
<protein>
    <recommendedName>
        <fullName evidence="5">Spermidine synthase</fullName>
    </recommendedName>
</protein>
<feature type="transmembrane region" description="Helical" evidence="2">
    <location>
        <begin position="66"/>
        <end position="85"/>
    </location>
</feature>
<feature type="transmembrane region" description="Helical" evidence="2">
    <location>
        <begin position="298"/>
        <end position="321"/>
    </location>
</feature>
<feature type="transmembrane region" description="Helical" evidence="2">
    <location>
        <begin position="245"/>
        <end position="262"/>
    </location>
</feature>
<reference evidence="3" key="2">
    <citation type="submission" date="2020-09" db="EMBL/GenBank/DDBJ databases">
        <authorList>
            <person name="Sun Q."/>
            <person name="Kim S."/>
        </authorList>
    </citation>
    <scope>NUCLEOTIDE SEQUENCE</scope>
    <source>
        <strain evidence="3">KCTC 12711</strain>
    </source>
</reference>
<keyword evidence="2" id="KW-0472">Membrane</keyword>
<feature type="transmembrane region" description="Helical" evidence="2">
    <location>
        <begin position="36"/>
        <end position="54"/>
    </location>
</feature>
<dbReference type="PANTHER" id="PTHR43317:SF1">
    <property type="entry name" value="THERMOSPERMINE SYNTHASE ACAULIS5"/>
    <property type="match status" value="1"/>
</dbReference>
<feature type="transmembrane region" description="Helical" evidence="2">
    <location>
        <begin position="105"/>
        <end position="130"/>
    </location>
</feature>
<keyword evidence="2" id="KW-1133">Transmembrane helix</keyword>
<sequence length="709" mass="78549">MIKYAVAVFLSAFLLFQVQPIIARYILPWFGGASSVWTICLVFFQVFLLLGYLYAHLLARLATPKLQAAIHCVLVLFAVVVFLPIEPSQPAASLQGVPEPQIDILILLVLTVGLPYALISSSGPLFQSWFQSVFPGGQTYRLYALSNVGSLLGLISYPFLIEPYLTLKSQTGLWSAGFIAYLLVCVACLWSLRRIDATASSEQPGPETDSETRVADIFLWIALAATASVLLLATTNQITQDIASVPFLWILPLSLYLISFIICFDKPGWYQRRIWIPLLLVSVGAALVALLLGSTASFWYQVVAYTGILFVGCMVCHGELYRKKPHPNFLTKYYLTISFGGALGGFFVAMIAPQIFSGYWELEIAWVAMLILAGLCIFDTVAIRSRVLDLSAQTSWILMCFILSLMLYAHIENTKADNTEQVRGFYGVLTVSEMVFDAKDPTAVRDIRLLNNGAIIHGSQMRLNDAPIFAATSYYGPESGVGVAIRHFPVPKRQLEVGVLGMGAATIASLCQNCKAMTFFEIDPNVITMEDKYFSYLADLRALGVPADVVLGDGRIALQKRTSQGQPYQFDVLAVDAFSGDSIPVHLLTLEAVTLYWQNLTSDGVLAMHVSNRHLDLTPVVVAFAKKLNKKVFRVTNKDVDDQAIYASDWILMTNNDHFLEAMSLTEECLPGQTKTLPLWTDQYSNILRILQTPETRSLADKPYLTCFE</sequence>
<dbReference type="RefSeq" id="WP_189398290.1">
    <property type="nucleotide sequence ID" value="NZ_BMXA01000001.1"/>
</dbReference>
<dbReference type="PANTHER" id="PTHR43317">
    <property type="entry name" value="THERMOSPERMINE SYNTHASE ACAULIS5"/>
    <property type="match status" value="1"/>
</dbReference>
<evidence type="ECO:0000256" key="1">
    <source>
        <dbReference type="ARBA" id="ARBA00023115"/>
    </source>
</evidence>
<dbReference type="GO" id="GO:0006596">
    <property type="term" value="P:polyamine biosynthetic process"/>
    <property type="evidence" value="ECO:0007669"/>
    <property type="project" value="UniProtKB-KW"/>
</dbReference>
<keyword evidence="2" id="KW-0812">Transmembrane</keyword>